<sequence length="77" mass="8640">MIGRAHRLPVSRQVKLVGISRSSAYYVPSPVKAADLALMRRIDPLHLEHAFTGARMLMRLLKREGIVVGRRHIGTLV</sequence>
<keyword evidence="2" id="KW-1185">Reference proteome</keyword>
<evidence type="ECO:0008006" key="3">
    <source>
        <dbReference type="Google" id="ProtNLM"/>
    </source>
</evidence>
<proteinExistence type="predicted"/>
<dbReference type="AlphaFoldDB" id="A0A6S7D5P8"/>
<evidence type="ECO:0000313" key="1">
    <source>
        <dbReference type="EMBL" id="CAB3807516.1"/>
    </source>
</evidence>
<organism evidence="1 2">
    <name type="scientific">Pararobbsia alpina</name>
    <dbReference type="NCBI Taxonomy" id="621374"/>
    <lineage>
        <taxon>Bacteria</taxon>
        <taxon>Pseudomonadati</taxon>
        <taxon>Pseudomonadota</taxon>
        <taxon>Betaproteobacteria</taxon>
        <taxon>Burkholderiales</taxon>
        <taxon>Burkholderiaceae</taxon>
        <taxon>Pararobbsia</taxon>
    </lineage>
</organism>
<gene>
    <name evidence="1" type="ORF">LMG28138_05933</name>
</gene>
<dbReference type="Proteomes" id="UP000494115">
    <property type="component" value="Unassembled WGS sequence"/>
</dbReference>
<protein>
    <recommendedName>
        <fullName evidence="3">Transposase</fullName>
    </recommendedName>
</protein>
<dbReference type="EMBL" id="CADIKM010000103">
    <property type="protein sequence ID" value="CAB3807516.1"/>
    <property type="molecule type" value="Genomic_DNA"/>
</dbReference>
<name>A0A6S7D5P8_9BURK</name>
<accession>A0A6S7D5P8</accession>
<evidence type="ECO:0000313" key="2">
    <source>
        <dbReference type="Proteomes" id="UP000494115"/>
    </source>
</evidence>
<reference evidence="1 2" key="1">
    <citation type="submission" date="2020-04" db="EMBL/GenBank/DDBJ databases">
        <authorList>
            <person name="De Canck E."/>
        </authorList>
    </citation>
    <scope>NUCLEOTIDE SEQUENCE [LARGE SCALE GENOMIC DNA]</scope>
    <source>
        <strain evidence="1 2">LMG 28138</strain>
    </source>
</reference>